<dbReference type="InterPro" id="IPR003615">
    <property type="entry name" value="HNH_nuc"/>
</dbReference>
<dbReference type="AlphaFoldDB" id="A0A2Z2HLL3"/>
<proteinExistence type="predicted"/>
<dbReference type="GO" id="GO:0008270">
    <property type="term" value="F:zinc ion binding"/>
    <property type="evidence" value="ECO:0007669"/>
    <property type="project" value="InterPro"/>
</dbReference>
<dbReference type="GO" id="GO:0003676">
    <property type="term" value="F:nucleic acid binding"/>
    <property type="evidence" value="ECO:0007669"/>
    <property type="project" value="InterPro"/>
</dbReference>
<evidence type="ECO:0000259" key="1">
    <source>
        <dbReference type="Pfam" id="PF01844"/>
    </source>
</evidence>
<dbReference type="RefSeq" id="WP_086907922.1">
    <property type="nucleotide sequence ID" value="NZ_CP021324.1"/>
</dbReference>
<dbReference type="GO" id="GO:0004519">
    <property type="term" value="F:endonuclease activity"/>
    <property type="evidence" value="ECO:0007669"/>
    <property type="project" value="InterPro"/>
</dbReference>
<dbReference type="OrthoDB" id="384645at2157"/>
<accession>A0A2Z2HLL3</accession>
<dbReference type="Pfam" id="PF01844">
    <property type="entry name" value="HNH"/>
    <property type="match status" value="1"/>
</dbReference>
<dbReference type="GeneID" id="32901713"/>
<sequence length="351" mass="41395">MTDFPKTKNHQEFEEKFLSMVVHGKKSTTYKFAFAKFLLEYCKQDRVEEHVEFSTIAKYFLEFFWPQVCKTKLNHAPRYTKKGGIKVPDIITIIGNEFSESWYPKNYAYYERQEGTKIQNCIDAISEKCFNDVVWRFQKIASIEPENPLFFKYQVVSGWSDANRKDTDLAFGIYLNPEFIKFVQEKHVLLNAVVILEWARFLEKYNRDVPLIIPKLEGSEIKRDTVYSNKAKHELTEAGYNRCFYCKIKFSDSIKVHLEHVIPFDYISEDNIWNYSLACQSCNCHKSGFLPPEEFIDQLIENITKDKERIPMLKDSVNMIGDNYPEIIKNHYNSAKRLGYAIKHMPPNKLN</sequence>
<dbReference type="EMBL" id="CP021324">
    <property type="protein sequence ID" value="ARS64878.1"/>
    <property type="molecule type" value="Genomic_DNA"/>
</dbReference>
<name>A0A2Z2HLL3_9ARCH</name>
<dbReference type="Proteomes" id="UP000249949">
    <property type="component" value="Chromosome"/>
</dbReference>
<reference evidence="2 3" key="1">
    <citation type="journal article" date="2017" name="Environ. Microbiol.">
        <title>Genome and epigenome of a novel marine Thaumarchaeota strain suggest viral infection, phosphorothioation DNA modification and multiple restriction systems.</title>
        <authorList>
            <person name="Ahlgren N.A."/>
            <person name="Chen Y."/>
            <person name="Needham D.M."/>
            <person name="Parada A.E."/>
            <person name="Sachdeva R."/>
            <person name="Trinh V."/>
            <person name="Chen T."/>
            <person name="Fuhrman J.A."/>
        </authorList>
    </citation>
    <scope>NUCLEOTIDE SEQUENCE [LARGE SCALE GENOMIC DNA]</scope>
    <source>
        <strain evidence="2 3">SPOT01</strain>
    </source>
</reference>
<dbReference type="CDD" id="cd00085">
    <property type="entry name" value="HNHc"/>
    <property type="match status" value="1"/>
</dbReference>
<gene>
    <name evidence="2" type="ORF">NMSP_1263</name>
</gene>
<dbReference type="KEGG" id="nct:NMSP_1263"/>
<evidence type="ECO:0000313" key="3">
    <source>
        <dbReference type="Proteomes" id="UP000249949"/>
    </source>
</evidence>
<dbReference type="InterPro" id="IPR002711">
    <property type="entry name" value="HNH"/>
</dbReference>
<dbReference type="Gene3D" id="1.10.30.50">
    <property type="match status" value="1"/>
</dbReference>
<protein>
    <submittedName>
        <fullName evidence="2">Putative restriction enzyme</fullName>
    </submittedName>
</protein>
<feature type="domain" description="HNH" evidence="1">
    <location>
        <begin position="243"/>
        <end position="287"/>
    </location>
</feature>
<evidence type="ECO:0000313" key="2">
    <source>
        <dbReference type="EMBL" id="ARS64878.1"/>
    </source>
</evidence>
<organism evidence="2 3">
    <name type="scientific">Candidatus Nitrosomarinus catalinensis</name>
    <dbReference type="NCBI Taxonomy" id="1898749"/>
    <lineage>
        <taxon>Archaea</taxon>
        <taxon>Nitrososphaerota</taxon>
        <taxon>Nitrososphaeria</taxon>
        <taxon>Nitrosopumilales</taxon>
        <taxon>Nitrosopumilaceae</taxon>
        <taxon>Candidatus Nitrosomarinus</taxon>
    </lineage>
</organism>
<keyword evidence="3" id="KW-1185">Reference proteome</keyword>